<dbReference type="RefSeq" id="XP_642134.1">
    <property type="nucleotide sequence ID" value="XM_637042.1"/>
</dbReference>
<keyword evidence="5" id="KW-0539">Nucleus</keyword>
<dbReference type="PANTHER" id="PTHR12265:SF30">
    <property type="entry name" value="TRANSMEMBRANE PROTEIN 53"/>
    <property type="match status" value="1"/>
</dbReference>
<dbReference type="eggNOG" id="KOG2521">
    <property type="taxonomic scope" value="Eukaryota"/>
</dbReference>
<keyword evidence="9" id="KW-1185">Reference proteome</keyword>
<dbReference type="GO" id="GO:0005783">
    <property type="term" value="C:endoplasmic reticulum"/>
    <property type="evidence" value="ECO:0000314"/>
    <property type="project" value="dictyBase"/>
</dbReference>
<dbReference type="KEGG" id="ddi:DDB_G0278115"/>
<dbReference type="PhylomeDB" id="Q54YR8"/>
<dbReference type="AlphaFoldDB" id="Q54YR8"/>
<evidence type="ECO:0000313" key="9">
    <source>
        <dbReference type="Proteomes" id="UP000002195"/>
    </source>
</evidence>
<dbReference type="FunCoup" id="Q54YR8">
    <property type="interactions" value="17"/>
</dbReference>
<comment type="subcellular location">
    <subcellularLocation>
        <location evidence="6">Nucleus outer membrane</location>
        <topology evidence="6">Single-pass membrane protein</topology>
    </subcellularLocation>
</comment>
<comment type="similarity">
    <text evidence="1">Belongs to the TMEM53 family.</text>
</comment>
<dbReference type="InterPro" id="IPR029058">
    <property type="entry name" value="AB_hydrolase_fold"/>
</dbReference>
<feature type="transmembrane region" description="Helical" evidence="7">
    <location>
        <begin position="157"/>
        <end position="175"/>
    </location>
</feature>
<evidence type="ECO:0000256" key="6">
    <source>
        <dbReference type="ARBA" id="ARBA00034303"/>
    </source>
</evidence>
<dbReference type="PaxDb" id="44689-DDB0238661"/>
<dbReference type="OMA" id="GVMHFLW"/>
<evidence type="ECO:0000256" key="2">
    <source>
        <dbReference type="ARBA" id="ARBA00022692"/>
    </source>
</evidence>
<accession>Q54YR8</accession>
<evidence type="ECO:0000256" key="3">
    <source>
        <dbReference type="ARBA" id="ARBA00022989"/>
    </source>
</evidence>
<dbReference type="GO" id="GO:0005635">
    <property type="term" value="C:nuclear envelope"/>
    <property type="evidence" value="ECO:0000314"/>
    <property type="project" value="dictyBase"/>
</dbReference>
<dbReference type="InParanoid" id="Q54YR8"/>
<sequence>MGAQKLPILEYLQAENDSPLPYEGEDRPLVVVLGWMGCRREHLLKYVDQWRKRGFNTFSFCSKPIQLLVPGVIQNKGDEMLEQIKKYLKENRNCKSVIFNAFSNGGGFYYAHMIRQIHEREDCKWMAPLVKGTVLDSLPAIRPLSIYSAFRLTSPNMFVTFLLALVVPLFVVLFWSKMSSYQQILTSKKNQWQHLIFYSKADTIVHSDDIDNLVGKIKNNLSDVNHLDYKCFDDSPHVLHMRSHPKIYEDKLNHFVTSIKNSNLKKLQNK</sequence>
<reference evidence="8 9" key="1">
    <citation type="journal article" date="2005" name="Nature">
        <title>The genome of the social amoeba Dictyostelium discoideum.</title>
        <authorList>
            <consortium name="The Dictyostelium discoideum Sequencing Consortium"/>
            <person name="Eichinger L."/>
            <person name="Pachebat J.A."/>
            <person name="Glockner G."/>
            <person name="Rajandream M.A."/>
            <person name="Sucgang R."/>
            <person name="Berriman M."/>
            <person name="Song J."/>
            <person name="Olsen R."/>
            <person name="Szafranski K."/>
            <person name="Xu Q."/>
            <person name="Tunggal B."/>
            <person name="Kummerfeld S."/>
            <person name="Madera M."/>
            <person name="Konfortov B.A."/>
            <person name="Rivero F."/>
            <person name="Bankier A.T."/>
            <person name="Lehmann R."/>
            <person name="Hamlin N."/>
            <person name="Davies R."/>
            <person name="Gaudet P."/>
            <person name="Fey P."/>
            <person name="Pilcher K."/>
            <person name="Chen G."/>
            <person name="Saunders D."/>
            <person name="Sodergren E."/>
            <person name="Davis P."/>
            <person name="Kerhornou A."/>
            <person name="Nie X."/>
            <person name="Hall N."/>
            <person name="Anjard C."/>
            <person name="Hemphill L."/>
            <person name="Bason N."/>
            <person name="Farbrother P."/>
            <person name="Desany B."/>
            <person name="Just E."/>
            <person name="Morio T."/>
            <person name="Rost R."/>
            <person name="Churcher C."/>
            <person name="Cooper J."/>
            <person name="Haydock S."/>
            <person name="van Driessche N."/>
            <person name="Cronin A."/>
            <person name="Goodhead I."/>
            <person name="Muzny D."/>
            <person name="Mourier T."/>
            <person name="Pain A."/>
            <person name="Lu M."/>
            <person name="Harper D."/>
            <person name="Lindsay R."/>
            <person name="Hauser H."/>
            <person name="James K."/>
            <person name="Quiles M."/>
            <person name="Madan Babu M."/>
            <person name="Saito T."/>
            <person name="Buchrieser C."/>
            <person name="Wardroper A."/>
            <person name="Felder M."/>
            <person name="Thangavelu M."/>
            <person name="Johnson D."/>
            <person name="Knights A."/>
            <person name="Loulseged H."/>
            <person name="Mungall K."/>
            <person name="Oliver K."/>
            <person name="Price C."/>
            <person name="Quail M.A."/>
            <person name="Urushihara H."/>
            <person name="Hernandez J."/>
            <person name="Rabbinowitsch E."/>
            <person name="Steffen D."/>
            <person name="Sanders M."/>
            <person name="Ma J."/>
            <person name="Kohara Y."/>
            <person name="Sharp S."/>
            <person name="Simmonds M."/>
            <person name="Spiegler S."/>
            <person name="Tivey A."/>
            <person name="Sugano S."/>
            <person name="White B."/>
            <person name="Walker D."/>
            <person name="Woodward J."/>
            <person name="Winckler T."/>
            <person name="Tanaka Y."/>
            <person name="Shaulsky G."/>
            <person name="Schleicher M."/>
            <person name="Weinstock G."/>
            <person name="Rosenthal A."/>
            <person name="Cox E.C."/>
            <person name="Chisholm R.L."/>
            <person name="Gibbs R."/>
            <person name="Loomis W.F."/>
            <person name="Platzer M."/>
            <person name="Kay R.R."/>
            <person name="Williams J."/>
            <person name="Dear P.H."/>
            <person name="Noegel A.A."/>
            <person name="Barrell B."/>
            <person name="Kuspa A."/>
        </authorList>
    </citation>
    <scope>NUCLEOTIDE SEQUENCE [LARGE SCALE GENOMIC DNA]</scope>
    <source>
        <strain evidence="8 9">AX4</strain>
    </source>
</reference>
<evidence type="ECO:0000313" key="8">
    <source>
        <dbReference type="EMBL" id="EAL68230.1"/>
    </source>
</evidence>
<keyword evidence="4 7" id="KW-0472">Membrane</keyword>
<dbReference type="VEuPathDB" id="AmoebaDB:DDB_G0278115"/>
<keyword evidence="3 7" id="KW-1133">Transmembrane helix</keyword>
<dbReference type="GeneID" id="8621342"/>
<evidence type="ECO:0000256" key="4">
    <source>
        <dbReference type="ARBA" id="ARBA00023136"/>
    </source>
</evidence>
<keyword evidence="2 7" id="KW-0812">Transmembrane</keyword>
<dbReference type="InterPro" id="IPR008547">
    <property type="entry name" value="DUF829_TMEM53"/>
</dbReference>
<dbReference type="GO" id="GO:0005640">
    <property type="term" value="C:nuclear outer membrane"/>
    <property type="evidence" value="ECO:0007669"/>
    <property type="project" value="UniProtKB-SubCell"/>
</dbReference>
<dbReference type="EMBL" id="AAFI02000023">
    <property type="protein sequence ID" value="EAL68230.1"/>
    <property type="molecule type" value="Genomic_DNA"/>
</dbReference>
<dbReference type="dictyBase" id="DDB_G0278115">
    <property type="gene designation" value="netD"/>
</dbReference>
<evidence type="ECO:0008006" key="10">
    <source>
        <dbReference type="Google" id="ProtNLM"/>
    </source>
</evidence>
<dbReference type="ESTHER" id="dicdi-q54yr8">
    <property type="family name" value="Duf_829"/>
</dbReference>
<dbReference type="Pfam" id="PF05705">
    <property type="entry name" value="DUF829"/>
    <property type="match status" value="1"/>
</dbReference>
<dbReference type="PANTHER" id="PTHR12265">
    <property type="entry name" value="TRANSMEMBRANE PROTEIN 53"/>
    <property type="match status" value="1"/>
</dbReference>
<dbReference type="HOGENOM" id="CLU_913448_0_0_1"/>
<dbReference type="GO" id="GO:0005811">
    <property type="term" value="C:lipid droplet"/>
    <property type="evidence" value="ECO:0000314"/>
    <property type="project" value="dictyBase"/>
</dbReference>
<protein>
    <recommendedName>
        <fullName evidence="10">Transmembrane protein 53</fullName>
    </recommendedName>
</protein>
<evidence type="ECO:0000256" key="5">
    <source>
        <dbReference type="ARBA" id="ARBA00023242"/>
    </source>
</evidence>
<gene>
    <name evidence="8" type="ORF">DDB_G0278115</name>
</gene>
<comment type="caution">
    <text evidence="8">The sequence shown here is derived from an EMBL/GenBank/DDBJ whole genome shotgun (WGS) entry which is preliminary data.</text>
</comment>
<organism evidence="8 9">
    <name type="scientific">Dictyostelium discoideum</name>
    <name type="common">Social amoeba</name>
    <dbReference type="NCBI Taxonomy" id="44689"/>
    <lineage>
        <taxon>Eukaryota</taxon>
        <taxon>Amoebozoa</taxon>
        <taxon>Evosea</taxon>
        <taxon>Eumycetozoa</taxon>
        <taxon>Dictyostelia</taxon>
        <taxon>Dictyosteliales</taxon>
        <taxon>Dictyosteliaceae</taxon>
        <taxon>Dictyostelium</taxon>
    </lineage>
</organism>
<dbReference type="Proteomes" id="UP000002195">
    <property type="component" value="Unassembled WGS sequence"/>
</dbReference>
<evidence type="ECO:0000256" key="1">
    <source>
        <dbReference type="ARBA" id="ARBA00007387"/>
    </source>
</evidence>
<dbReference type="SUPFAM" id="SSF53474">
    <property type="entry name" value="alpha/beta-Hydrolases"/>
    <property type="match status" value="1"/>
</dbReference>
<evidence type="ECO:0000256" key="7">
    <source>
        <dbReference type="SAM" id="Phobius"/>
    </source>
</evidence>
<name>Q54YR8_DICDI</name>
<proteinExistence type="inferred from homology"/>